<accession>A0A2J6QP56</accession>
<organism evidence="2 3">
    <name type="scientific">Hyaloscypha hepaticicola</name>
    <dbReference type="NCBI Taxonomy" id="2082293"/>
    <lineage>
        <taxon>Eukaryota</taxon>
        <taxon>Fungi</taxon>
        <taxon>Dikarya</taxon>
        <taxon>Ascomycota</taxon>
        <taxon>Pezizomycotina</taxon>
        <taxon>Leotiomycetes</taxon>
        <taxon>Helotiales</taxon>
        <taxon>Hyaloscyphaceae</taxon>
        <taxon>Hyaloscypha</taxon>
    </lineage>
</organism>
<evidence type="ECO:0000256" key="1">
    <source>
        <dbReference type="SAM" id="MobiDB-lite"/>
    </source>
</evidence>
<sequence length="439" mass="49954">MDVNLQIRSHAGPPSRFAGAGPRYPLSLDQRIRQGEQFRQAKAKLEAALHSIKQPPPHGSHSGQPGCERCAHKKNQIKAAYQEYYLSSDPDTWSANLPQYRVSMAEKLNNSNGYSLEEVHALFLSAFREHLKQDLCCPTPKDTLQTLSLKSTTAAQFEGGRPTADILSDYAAAIQHNAPSADAANFAFAINNSQSKEERAQIYVSYYCRPFWADSPQQKAFKAKFARMFESLIPHDEVLAAMKKEAEDSHASKIDVLQREISELQMAQSAHLKVKKKKEEKDQKMMMREREESPKMVQCSLDGCANEVNLLSETIECAVCEWLHRKGGERGRYVYCSVEHADEDFDEHDRHEHACCMGSRCIYYPQNGPPGETDAVGICEDCEKEEFFSLFCSEDCFHHNLDEHREIYHESRRIPSMSDTLDLFQPAEDMEIIHHMDLD</sequence>
<proteinExistence type="predicted"/>
<feature type="region of interest" description="Disordered" evidence="1">
    <location>
        <begin position="1"/>
        <end position="23"/>
    </location>
</feature>
<keyword evidence="3" id="KW-1185">Reference proteome</keyword>
<gene>
    <name evidence="2" type="ORF">NA56DRAFT_640744</name>
</gene>
<reference evidence="2 3" key="1">
    <citation type="submission" date="2016-05" db="EMBL/GenBank/DDBJ databases">
        <title>A degradative enzymes factory behind the ericoid mycorrhizal symbiosis.</title>
        <authorList>
            <consortium name="DOE Joint Genome Institute"/>
            <person name="Martino E."/>
            <person name="Morin E."/>
            <person name="Grelet G."/>
            <person name="Kuo A."/>
            <person name="Kohler A."/>
            <person name="Daghino S."/>
            <person name="Barry K."/>
            <person name="Choi C."/>
            <person name="Cichocki N."/>
            <person name="Clum A."/>
            <person name="Copeland A."/>
            <person name="Hainaut M."/>
            <person name="Haridas S."/>
            <person name="Labutti K."/>
            <person name="Lindquist E."/>
            <person name="Lipzen A."/>
            <person name="Khouja H.-R."/>
            <person name="Murat C."/>
            <person name="Ohm R."/>
            <person name="Olson A."/>
            <person name="Spatafora J."/>
            <person name="Veneault-Fourrey C."/>
            <person name="Henrissat B."/>
            <person name="Grigoriev I."/>
            <person name="Martin F."/>
            <person name="Perotto S."/>
        </authorList>
    </citation>
    <scope>NUCLEOTIDE SEQUENCE [LARGE SCALE GENOMIC DNA]</scope>
    <source>
        <strain evidence="2 3">UAMH 7357</strain>
    </source>
</reference>
<evidence type="ECO:0000313" key="2">
    <source>
        <dbReference type="EMBL" id="PMD28040.1"/>
    </source>
</evidence>
<dbReference type="AlphaFoldDB" id="A0A2J6QP56"/>
<protein>
    <submittedName>
        <fullName evidence="2">Uncharacterized protein</fullName>
    </submittedName>
</protein>
<dbReference type="EMBL" id="KZ613465">
    <property type="protein sequence ID" value="PMD28040.1"/>
    <property type="molecule type" value="Genomic_DNA"/>
</dbReference>
<dbReference type="Proteomes" id="UP000235672">
    <property type="component" value="Unassembled WGS sequence"/>
</dbReference>
<name>A0A2J6QP56_9HELO</name>
<evidence type="ECO:0000313" key="3">
    <source>
        <dbReference type="Proteomes" id="UP000235672"/>
    </source>
</evidence>
<dbReference type="OrthoDB" id="3433981at2759"/>